<evidence type="ECO:0000256" key="1">
    <source>
        <dbReference type="ARBA" id="ARBA00001164"/>
    </source>
</evidence>
<dbReference type="Proteomes" id="UP001172083">
    <property type="component" value="Unassembled WGS sequence"/>
</dbReference>
<evidence type="ECO:0000259" key="9">
    <source>
        <dbReference type="Pfam" id="PF00697"/>
    </source>
</evidence>
<dbReference type="RefSeq" id="WP_346755989.1">
    <property type="nucleotide sequence ID" value="NZ_JAUJEB010000001.1"/>
</dbReference>
<keyword evidence="8 10" id="KW-0413">Isomerase</keyword>
<dbReference type="EC" id="5.3.1.24" evidence="3"/>
<evidence type="ECO:0000313" key="11">
    <source>
        <dbReference type="Proteomes" id="UP001172083"/>
    </source>
</evidence>
<dbReference type="Pfam" id="PF00697">
    <property type="entry name" value="PRAI"/>
    <property type="match status" value="1"/>
</dbReference>
<evidence type="ECO:0000256" key="7">
    <source>
        <dbReference type="ARBA" id="ARBA00023141"/>
    </source>
</evidence>
<dbReference type="SUPFAM" id="SSF51366">
    <property type="entry name" value="Ribulose-phoshate binding barrel"/>
    <property type="match status" value="1"/>
</dbReference>
<comment type="pathway">
    <text evidence="2">Amino-acid biosynthesis; L-tryptophan biosynthesis; L-tryptophan from chorismate: step 3/5.</text>
</comment>
<evidence type="ECO:0000256" key="5">
    <source>
        <dbReference type="ARBA" id="ARBA00022605"/>
    </source>
</evidence>
<evidence type="ECO:0000256" key="2">
    <source>
        <dbReference type="ARBA" id="ARBA00004664"/>
    </source>
</evidence>
<name>A0ABT8L049_9BACT</name>
<keyword evidence="7" id="KW-0057">Aromatic amino acid biosynthesis</keyword>
<reference evidence="10" key="1">
    <citation type="submission" date="2023-06" db="EMBL/GenBank/DDBJ databases">
        <title>Genomic of Agaribacillus aureum.</title>
        <authorList>
            <person name="Wang G."/>
        </authorList>
    </citation>
    <scope>NUCLEOTIDE SEQUENCE</scope>
    <source>
        <strain evidence="10">BMA12</strain>
    </source>
</reference>
<evidence type="ECO:0000256" key="8">
    <source>
        <dbReference type="ARBA" id="ARBA00023235"/>
    </source>
</evidence>
<dbReference type="PANTHER" id="PTHR42894">
    <property type="entry name" value="N-(5'-PHOSPHORIBOSYL)ANTHRANILATE ISOMERASE"/>
    <property type="match status" value="1"/>
</dbReference>
<gene>
    <name evidence="10" type="ORF">QQ020_01265</name>
</gene>
<dbReference type="GO" id="GO:0016853">
    <property type="term" value="F:isomerase activity"/>
    <property type="evidence" value="ECO:0007669"/>
    <property type="project" value="UniProtKB-KW"/>
</dbReference>
<accession>A0ABT8L049</accession>
<keyword evidence="5" id="KW-0028">Amino-acid biosynthesis</keyword>
<dbReference type="InterPro" id="IPR001240">
    <property type="entry name" value="PRAI_dom"/>
</dbReference>
<comment type="caution">
    <text evidence="10">The sequence shown here is derived from an EMBL/GenBank/DDBJ whole genome shotgun (WGS) entry which is preliminary data.</text>
</comment>
<keyword evidence="11" id="KW-1185">Reference proteome</keyword>
<keyword evidence="6" id="KW-0822">Tryptophan biosynthesis</keyword>
<feature type="domain" description="N-(5'phosphoribosyl) anthranilate isomerase (PRAI)" evidence="9">
    <location>
        <begin position="8"/>
        <end position="199"/>
    </location>
</feature>
<evidence type="ECO:0000313" key="10">
    <source>
        <dbReference type="EMBL" id="MDN5210646.1"/>
    </source>
</evidence>
<dbReference type="PANTHER" id="PTHR42894:SF1">
    <property type="entry name" value="N-(5'-PHOSPHORIBOSYL)ANTHRANILATE ISOMERASE"/>
    <property type="match status" value="1"/>
</dbReference>
<evidence type="ECO:0000256" key="3">
    <source>
        <dbReference type="ARBA" id="ARBA00012572"/>
    </source>
</evidence>
<comment type="catalytic activity">
    <reaction evidence="1">
        <text>N-(5-phospho-beta-D-ribosyl)anthranilate = 1-(2-carboxyphenylamino)-1-deoxy-D-ribulose 5-phosphate</text>
        <dbReference type="Rhea" id="RHEA:21540"/>
        <dbReference type="ChEBI" id="CHEBI:18277"/>
        <dbReference type="ChEBI" id="CHEBI:58613"/>
        <dbReference type="EC" id="5.3.1.24"/>
    </reaction>
</comment>
<dbReference type="InterPro" id="IPR013785">
    <property type="entry name" value="Aldolase_TIM"/>
</dbReference>
<proteinExistence type="predicted"/>
<evidence type="ECO:0000256" key="6">
    <source>
        <dbReference type="ARBA" id="ARBA00022822"/>
    </source>
</evidence>
<dbReference type="Gene3D" id="3.20.20.70">
    <property type="entry name" value="Aldolase class I"/>
    <property type="match status" value="1"/>
</dbReference>
<dbReference type="InterPro" id="IPR044643">
    <property type="entry name" value="TrpF_fam"/>
</dbReference>
<protein>
    <recommendedName>
        <fullName evidence="4">N-(5'-phosphoribosyl)anthranilate isomerase</fullName>
        <ecNumber evidence="3">5.3.1.24</ecNumber>
    </recommendedName>
</protein>
<dbReference type="InterPro" id="IPR011060">
    <property type="entry name" value="RibuloseP-bd_barrel"/>
</dbReference>
<sequence>MALKTFVKISEVSNLSDARYCAGMGVDQLGFNVTPGHPNFVDIEKFNEIIGWVAGVEFVGEFDDQPLDYIKEALSNYKFDYIQTSRVDLLSEVNQLSQKVILNLNVDEYEDVNRLEQALKYASHSTEYFLIHSQGNDENSYNWHTLAPMASSYRLVLGSWVDSRDIGEMLANTNFRGIALKGGNEIKPGYKDFDGLADILELIETEDQY</sequence>
<organism evidence="10 11">
    <name type="scientific">Agaribacillus aureus</name>
    <dbReference type="NCBI Taxonomy" id="3051825"/>
    <lineage>
        <taxon>Bacteria</taxon>
        <taxon>Pseudomonadati</taxon>
        <taxon>Bacteroidota</taxon>
        <taxon>Cytophagia</taxon>
        <taxon>Cytophagales</taxon>
        <taxon>Splendidivirgaceae</taxon>
        <taxon>Agaribacillus</taxon>
    </lineage>
</organism>
<evidence type="ECO:0000256" key="4">
    <source>
        <dbReference type="ARBA" id="ARBA00022272"/>
    </source>
</evidence>
<dbReference type="EMBL" id="JAUJEB010000001">
    <property type="protein sequence ID" value="MDN5210646.1"/>
    <property type="molecule type" value="Genomic_DNA"/>
</dbReference>